<protein>
    <submittedName>
        <fullName evidence="1">Uncharacterized protein</fullName>
    </submittedName>
</protein>
<dbReference type="Proteomes" id="UP001174909">
    <property type="component" value="Unassembled WGS sequence"/>
</dbReference>
<organism evidence="1 2">
    <name type="scientific">Geodia barretti</name>
    <name type="common">Barrett's horny sponge</name>
    <dbReference type="NCBI Taxonomy" id="519541"/>
    <lineage>
        <taxon>Eukaryota</taxon>
        <taxon>Metazoa</taxon>
        <taxon>Porifera</taxon>
        <taxon>Demospongiae</taxon>
        <taxon>Heteroscleromorpha</taxon>
        <taxon>Tetractinellida</taxon>
        <taxon>Astrophorina</taxon>
        <taxon>Geodiidae</taxon>
        <taxon>Geodia</taxon>
    </lineage>
</organism>
<proteinExistence type="predicted"/>
<name>A0AA35S8C8_GEOBA</name>
<dbReference type="EMBL" id="CASHTH010002083">
    <property type="protein sequence ID" value="CAI8024528.1"/>
    <property type="molecule type" value="Genomic_DNA"/>
</dbReference>
<dbReference type="AlphaFoldDB" id="A0AA35S8C8"/>
<evidence type="ECO:0000313" key="1">
    <source>
        <dbReference type="EMBL" id="CAI8024528.1"/>
    </source>
</evidence>
<evidence type="ECO:0000313" key="2">
    <source>
        <dbReference type="Proteomes" id="UP001174909"/>
    </source>
</evidence>
<sequence>MNDQDFIDRIQEKIERLTGRDIELRIDEDDGGQLGVDFDREVPVVVMGNNIFQYSGFARLCTEYAVASIRERREIPEIEFQMLLARN</sequence>
<gene>
    <name evidence="1" type="ORF">GBAR_LOCUS14250</name>
</gene>
<comment type="caution">
    <text evidence="1">The sequence shown here is derived from an EMBL/GenBank/DDBJ whole genome shotgun (WGS) entry which is preliminary data.</text>
</comment>
<reference evidence="1" key="1">
    <citation type="submission" date="2023-03" db="EMBL/GenBank/DDBJ databases">
        <authorList>
            <person name="Steffen K."/>
            <person name="Cardenas P."/>
        </authorList>
    </citation>
    <scope>NUCLEOTIDE SEQUENCE</scope>
</reference>
<keyword evidence="2" id="KW-1185">Reference proteome</keyword>
<accession>A0AA35S8C8</accession>